<dbReference type="EMBL" id="SJSM01000022">
    <property type="protein sequence ID" value="TCC87877.1"/>
    <property type="molecule type" value="Genomic_DNA"/>
</dbReference>
<evidence type="ECO:0000256" key="1">
    <source>
        <dbReference type="SAM" id="Phobius"/>
    </source>
</evidence>
<dbReference type="FunFam" id="2.60.120.1440:FF:000001">
    <property type="entry name" value="Putative anti-sigma factor"/>
    <property type="match status" value="1"/>
</dbReference>
<protein>
    <submittedName>
        <fullName evidence="4">DUF4974 domain-containing protein</fullName>
    </submittedName>
</protein>
<feature type="domain" description="Protein FecR C-terminal" evidence="3">
    <location>
        <begin position="309"/>
        <end position="376"/>
    </location>
</feature>
<feature type="transmembrane region" description="Helical" evidence="1">
    <location>
        <begin position="71"/>
        <end position="92"/>
    </location>
</feature>
<dbReference type="Pfam" id="PF04773">
    <property type="entry name" value="FecR"/>
    <property type="match status" value="1"/>
</dbReference>
<gene>
    <name evidence="4" type="ORF">EZ444_22360</name>
</gene>
<keyword evidence="1" id="KW-0472">Membrane</keyword>
<reference evidence="4 5" key="1">
    <citation type="submission" date="2019-02" db="EMBL/GenBank/DDBJ databases">
        <title>Pedobacter sp. RP-3-8 sp. nov., isolated from Arctic soil.</title>
        <authorList>
            <person name="Dahal R.H."/>
        </authorList>
    </citation>
    <scope>NUCLEOTIDE SEQUENCE [LARGE SCALE GENOMIC DNA]</scope>
    <source>
        <strain evidence="4 5">RP-3-8</strain>
    </source>
</reference>
<evidence type="ECO:0000313" key="4">
    <source>
        <dbReference type="EMBL" id="TCC87877.1"/>
    </source>
</evidence>
<dbReference type="InterPro" id="IPR006860">
    <property type="entry name" value="FecR"/>
</dbReference>
<dbReference type="RefSeq" id="WP_131611533.1">
    <property type="nucleotide sequence ID" value="NZ_SJSM01000022.1"/>
</dbReference>
<dbReference type="PANTHER" id="PTHR30273:SF2">
    <property type="entry name" value="PROTEIN FECR"/>
    <property type="match status" value="1"/>
</dbReference>
<keyword evidence="5" id="KW-1185">Reference proteome</keyword>
<dbReference type="Proteomes" id="UP000291117">
    <property type="component" value="Unassembled WGS sequence"/>
</dbReference>
<dbReference type="Gene3D" id="3.55.50.30">
    <property type="match status" value="1"/>
</dbReference>
<accession>A0A4R0MN07</accession>
<comment type="caution">
    <text evidence="4">The sequence shown here is derived from an EMBL/GenBank/DDBJ whole genome shotgun (WGS) entry which is preliminary data.</text>
</comment>
<dbReference type="GO" id="GO:0016989">
    <property type="term" value="F:sigma factor antagonist activity"/>
    <property type="evidence" value="ECO:0007669"/>
    <property type="project" value="TreeGrafter"/>
</dbReference>
<proteinExistence type="predicted"/>
<dbReference type="PANTHER" id="PTHR30273">
    <property type="entry name" value="PERIPLASMIC SIGNAL SENSOR AND SIGMA FACTOR ACTIVATOR FECR-RELATED"/>
    <property type="match status" value="1"/>
</dbReference>
<evidence type="ECO:0000259" key="2">
    <source>
        <dbReference type="Pfam" id="PF04773"/>
    </source>
</evidence>
<keyword evidence="1" id="KW-0812">Transmembrane</keyword>
<dbReference type="InterPro" id="IPR032508">
    <property type="entry name" value="FecR_C"/>
</dbReference>
<feature type="domain" description="FecR protein" evidence="2">
    <location>
        <begin position="169"/>
        <end position="264"/>
    </location>
</feature>
<dbReference type="AlphaFoldDB" id="A0A4R0MN07"/>
<dbReference type="PIRSF" id="PIRSF018266">
    <property type="entry name" value="FecR"/>
    <property type="match status" value="1"/>
</dbReference>
<dbReference type="InterPro" id="IPR012373">
    <property type="entry name" value="Ferrdict_sens_TM"/>
</dbReference>
<dbReference type="Pfam" id="PF16344">
    <property type="entry name" value="FecR_C"/>
    <property type="match status" value="1"/>
</dbReference>
<evidence type="ECO:0000259" key="3">
    <source>
        <dbReference type="Pfam" id="PF16344"/>
    </source>
</evidence>
<name>A0A4R0MN07_9SPHI</name>
<keyword evidence="1" id="KW-1133">Transmembrane helix</keyword>
<sequence>MKNNKAKALLAQYKKGKVSPQERAELETWYNQQAVQNPSLKDHHDFAGALNELDEAFPFHTLTKPVKTYRWTFVASAAAVILCLSIGLYFYMDKAGAGKQLQFANDIKPGGNKAFLTLADGSKISLTDALDGAVAEQAGVSITKTKDGQLIYTLAQQDGAVDRNAGFNTIETPRGGQYQIKLPDGTQVWLNASSSLKYPAVFTGTTRTVELKGEAYFEVAKDKHRPFKLRSGKQDLMVLGTHFNVSAYADDSQVKTTLLEGSVQVTGAEGSLSGKDLILKPGQQSQFSAAGLTVKTADTEEAVAWKNGYFKFNDEDIATILKKVSRWYDVDIQYKGKMTDKIFNGKVSRYGNVSEVLQILQLTGAIQFKIEGRRIIAMP</sequence>
<dbReference type="Gene3D" id="2.60.120.1440">
    <property type="match status" value="1"/>
</dbReference>
<organism evidence="4 5">
    <name type="scientific">Pedobacter hiemivivus</name>
    <dbReference type="NCBI Taxonomy" id="2530454"/>
    <lineage>
        <taxon>Bacteria</taxon>
        <taxon>Pseudomonadati</taxon>
        <taxon>Bacteroidota</taxon>
        <taxon>Sphingobacteriia</taxon>
        <taxon>Sphingobacteriales</taxon>
        <taxon>Sphingobacteriaceae</taxon>
        <taxon>Pedobacter</taxon>
    </lineage>
</organism>
<evidence type="ECO:0000313" key="5">
    <source>
        <dbReference type="Proteomes" id="UP000291117"/>
    </source>
</evidence>
<dbReference type="OrthoDB" id="1099963at2"/>